<feature type="compositionally biased region" description="Pro residues" evidence="1">
    <location>
        <begin position="12"/>
        <end position="21"/>
    </location>
</feature>
<feature type="transmembrane region" description="Helical" evidence="2">
    <location>
        <begin position="70"/>
        <end position="87"/>
    </location>
</feature>
<proteinExistence type="predicted"/>
<feature type="transmembrane region" description="Helical" evidence="2">
    <location>
        <begin position="126"/>
        <end position="145"/>
    </location>
</feature>
<dbReference type="EMBL" id="VFPA01000001">
    <property type="protein sequence ID" value="TQM14758.1"/>
    <property type="molecule type" value="Genomic_DNA"/>
</dbReference>
<reference evidence="3 4" key="1">
    <citation type="submission" date="2019-06" db="EMBL/GenBank/DDBJ databases">
        <title>Sequencing the genomes of 1000 actinobacteria strains.</title>
        <authorList>
            <person name="Klenk H.-P."/>
        </authorList>
    </citation>
    <scope>NUCLEOTIDE SEQUENCE [LARGE SCALE GENOMIC DNA]</scope>
    <source>
        <strain evidence="3 4">DSM 45301</strain>
    </source>
</reference>
<keyword evidence="4" id="KW-1185">Reference proteome</keyword>
<evidence type="ECO:0000313" key="3">
    <source>
        <dbReference type="EMBL" id="TQM14758.1"/>
    </source>
</evidence>
<dbReference type="RefSeq" id="WP_142049527.1">
    <property type="nucleotide sequence ID" value="NZ_VFPA01000001.1"/>
</dbReference>
<evidence type="ECO:0008006" key="5">
    <source>
        <dbReference type="Google" id="ProtNLM"/>
    </source>
</evidence>
<gene>
    <name evidence="3" type="ORF">FB558_1532</name>
</gene>
<accession>A0A543DZK0</accession>
<evidence type="ECO:0000256" key="2">
    <source>
        <dbReference type="SAM" id="Phobius"/>
    </source>
</evidence>
<feature type="transmembrane region" description="Helical" evidence="2">
    <location>
        <begin position="376"/>
        <end position="393"/>
    </location>
</feature>
<feature type="region of interest" description="Disordered" evidence="1">
    <location>
        <begin position="1"/>
        <end position="31"/>
    </location>
</feature>
<dbReference type="Proteomes" id="UP000315677">
    <property type="component" value="Unassembled WGS sequence"/>
</dbReference>
<dbReference type="OrthoDB" id="5187529at2"/>
<keyword evidence="2" id="KW-0472">Membrane</keyword>
<name>A0A543DZK0_9PSEU</name>
<keyword evidence="2" id="KW-1133">Transmembrane helix</keyword>
<comment type="caution">
    <text evidence="3">The sequence shown here is derived from an EMBL/GenBank/DDBJ whole genome shotgun (WGS) entry which is preliminary data.</text>
</comment>
<keyword evidence="2" id="KW-0812">Transmembrane</keyword>
<feature type="transmembrane region" description="Helical" evidence="2">
    <location>
        <begin position="46"/>
        <end position="64"/>
    </location>
</feature>
<sequence length="447" mass="46882">MTVVVRSGTEPDPLPHAPRPGSPRDRPGDPALTRAQTRLWRGAGRAPVAGLYLLVVATTVLQRIVVPGTVVFVALPIAFLVVGALAVRGHIVADVPRTLAYLGAVALCGAATLVSTGWAGLDSSSLTSLALLAVMYVPCCGRLTPALRRRFPDVLEFFQRLMCAVAVVCLGQYVAQLGGWTFEDLLSFLPSGMIASTVEYNLSYPVSYGSPIYKSNGIVFLEASFCSQFLAMAIIVQILLGRGYWRIALLAAGLATTFSGTGVVLLGAGLLVLAVRRGGRWAARAAVAVVAAVVAVSFTPAGELLVDRSTETAQEGSSGYIRFVAPYDLVLAAVPSDTSALLAGRGPGSITRDAAFFNPDHVEANYPAVPKLLGEYGLPATLAFLAFPLMMFLRRAPSATLGLMAALLFFVLSSALLTAPIVYFAWLISGLFAAGPVAGARRGRGAR</sequence>
<feature type="transmembrane region" description="Helical" evidence="2">
    <location>
        <begin position="218"/>
        <end position="241"/>
    </location>
</feature>
<protein>
    <recommendedName>
        <fullName evidence="5">O-antigen ligase-like membrane protein</fullName>
    </recommendedName>
</protein>
<feature type="transmembrane region" description="Helical" evidence="2">
    <location>
        <begin position="247"/>
        <end position="274"/>
    </location>
</feature>
<feature type="transmembrane region" description="Helical" evidence="2">
    <location>
        <begin position="281"/>
        <end position="301"/>
    </location>
</feature>
<dbReference type="AlphaFoldDB" id="A0A543DZK0"/>
<evidence type="ECO:0000313" key="4">
    <source>
        <dbReference type="Proteomes" id="UP000315677"/>
    </source>
</evidence>
<organism evidence="3 4">
    <name type="scientific">Pseudonocardia kunmingensis</name>
    <dbReference type="NCBI Taxonomy" id="630975"/>
    <lineage>
        <taxon>Bacteria</taxon>
        <taxon>Bacillati</taxon>
        <taxon>Actinomycetota</taxon>
        <taxon>Actinomycetes</taxon>
        <taxon>Pseudonocardiales</taxon>
        <taxon>Pseudonocardiaceae</taxon>
        <taxon>Pseudonocardia</taxon>
    </lineage>
</organism>
<evidence type="ECO:0000256" key="1">
    <source>
        <dbReference type="SAM" id="MobiDB-lite"/>
    </source>
</evidence>
<feature type="transmembrane region" description="Helical" evidence="2">
    <location>
        <begin position="400"/>
        <end position="417"/>
    </location>
</feature>
<feature type="transmembrane region" description="Helical" evidence="2">
    <location>
        <begin position="99"/>
        <end position="120"/>
    </location>
</feature>